<dbReference type="CDD" id="cd14866">
    <property type="entry name" value="Fe-ADH-like"/>
    <property type="match status" value="1"/>
</dbReference>
<feature type="domain" description="Fe-containing alcohol dehydrogenase-like C-terminal" evidence="3">
    <location>
        <begin position="201"/>
        <end position="396"/>
    </location>
</feature>
<dbReference type="Gene3D" id="3.40.50.1970">
    <property type="match status" value="1"/>
</dbReference>
<comment type="caution">
    <text evidence="4">The sequence shown here is derived from an EMBL/GenBank/DDBJ whole genome shotgun (WGS) entry which is preliminary data.</text>
</comment>
<dbReference type="Proteomes" id="UP000319894">
    <property type="component" value="Unassembled WGS sequence"/>
</dbReference>
<organism evidence="4 5">
    <name type="scientific">Haloglomus irregulare</name>
    <dbReference type="NCBI Taxonomy" id="2234134"/>
    <lineage>
        <taxon>Archaea</taxon>
        <taxon>Methanobacteriati</taxon>
        <taxon>Methanobacteriota</taxon>
        <taxon>Stenosarchaea group</taxon>
        <taxon>Halobacteria</taxon>
        <taxon>Halobacteriales</taxon>
        <taxon>Natronomonadaceae</taxon>
        <taxon>Haloglomus</taxon>
    </lineage>
</organism>
<gene>
    <name evidence="4" type="ORF">DP107_13350</name>
</gene>
<dbReference type="SUPFAM" id="SSF56796">
    <property type="entry name" value="Dehydroquinate synthase-like"/>
    <property type="match status" value="1"/>
</dbReference>
<dbReference type="InterPro" id="IPR001670">
    <property type="entry name" value="ADH_Fe/GldA"/>
</dbReference>
<dbReference type="GO" id="GO:0004022">
    <property type="term" value="F:alcohol dehydrogenase (NAD+) activity"/>
    <property type="evidence" value="ECO:0007669"/>
    <property type="project" value="TreeGrafter"/>
</dbReference>
<dbReference type="InterPro" id="IPR039697">
    <property type="entry name" value="Alcohol_dehydrogenase_Fe"/>
</dbReference>
<dbReference type="Pfam" id="PF25137">
    <property type="entry name" value="ADH_Fe_C"/>
    <property type="match status" value="1"/>
</dbReference>
<dbReference type="OrthoDB" id="57329at2157"/>
<dbReference type="InParanoid" id="A0A554MXW9"/>
<dbReference type="PANTHER" id="PTHR11496:SF83">
    <property type="entry name" value="HYDROXYACID-OXOACID TRANSHYDROGENASE, MITOCHONDRIAL"/>
    <property type="match status" value="1"/>
</dbReference>
<dbReference type="InterPro" id="IPR056798">
    <property type="entry name" value="ADH_Fe_C"/>
</dbReference>
<evidence type="ECO:0000256" key="1">
    <source>
        <dbReference type="ARBA" id="ARBA00023002"/>
    </source>
</evidence>
<accession>A0A554MXW9</accession>
<dbReference type="EMBL" id="QMDX01000009">
    <property type="protein sequence ID" value="TSD09971.1"/>
    <property type="molecule type" value="Genomic_DNA"/>
</dbReference>
<feature type="domain" description="Alcohol dehydrogenase iron-type/glycerol dehydrogenase GldA" evidence="2">
    <location>
        <begin position="12"/>
        <end position="187"/>
    </location>
</feature>
<dbReference type="PANTHER" id="PTHR11496">
    <property type="entry name" value="ALCOHOL DEHYDROGENASE"/>
    <property type="match status" value="1"/>
</dbReference>
<evidence type="ECO:0000313" key="4">
    <source>
        <dbReference type="EMBL" id="TSD09971.1"/>
    </source>
</evidence>
<evidence type="ECO:0000259" key="2">
    <source>
        <dbReference type="Pfam" id="PF00465"/>
    </source>
</evidence>
<evidence type="ECO:0000313" key="5">
    <source>
        <dbReference type="Proteomes" id="UP000319894"/>
    </source>
</evidence>
<proteinExistence type="predicted"/>
<dbReference type="AlphaFoldDB" id="A0A554MXW9"/>
<keyword evidence="1" id="KW-0560">Oxidoreductase</keyword>
<protein>
    <submittedName>
        <fullName evidence="4">NAD-dependent alcohol dehydrogenase</fullName>
    </submittedName>
</protein>
<evidence type="ECO:0000259" key="3">
    <source>
        <dbReference type="Pfam" id="PF25137"/>
    </source>
</evidence>
<dbReference type="RefSeq" id="WP_144262660.1">
    <property type="nucleotide sequence ID" value="NZ_QMDX01000009.1"/>
</dbReference>
<reference evidence="4 5" key="1">
    <citation type="submission" date="2018-06" db="EMBL/GenBank/DDBJ databases">
        <title>Natronomonas sp. F16-60 a new haloarchaeon isolated from a solar saltern of Isla Cristina, Huelva, Spain.</title>
        <authorList>
            <person name="Duran-Viseras A."/>
            <person name="Sanchez-Porro C."/>
            <person name="Ventosa A."/>
        </authorList>
    </citation>
    <scope>NUCLEOTIDE SEQUENCE [LARGE SCALE GENOMIC DNA]</scope>
    <source>
        <strain evidence="4 5">F16-60</strain>
    </source>
</reference>
<dbReference type="Pfam" id="PF00465">
    <property type="entry name" value="Fe-ADH"/>
    <property type="match status" value="1"/>
</dbReference>
<dbReference type="GO" id="GO:0046872">
    <property type="term" value="F:metal ion binding"/>
    <property type="evidence" value="ECO:0007669"/>
    <property type="project" value="InterPro"/>
</dbReference>
<name>A0A554MXW9_9EURY</name>
<sequence length="396" mass="40428">MTDEGFRFDYEPGTVVYGEDRVADLERELAAVGAGRALVVAGETVGTTDAVVDPVRAGLGDRLAGVFAGTTPEKRIEQAADAAAAFEAESADAFVALGGGSSLDVAKVASALVASGQSYESALNDLERAGTVPISGGDLPPIVAVPTTLAGADLSVVAGITGERDGETLRGGVFDGRLMPAALVYDPALFRTTPGGVLCASAMNGFDKGLETVYARNGTPVTDGTALRGLRLLSRGLPALGAGDRDADTLHDAIVGTILVQYGASRAEGTTLSVIHAFGHGLARGYEVQQGAAHGVIAPHAVADVFDTVDGRRDELAEALGVDGGGPEATATAVVEAVADIRDALGLPDRLRDTAIPREDLPAIAQAVVDDGFMPNRPAGYDPTADDIEAVLERAW</sequence>
<keyword evidence="5" id="KW-1185">Reference proteome</keyword>
<dbReference type="Gene3D" id="1.20.1090.10">
    <property type="entry name" value="Dehydroquinate synthase-like - alpha domain"/>
    <property type="match status" value="1"/>
</dbReference>